<proteinExistence type="predicted"/>
<keyword evidence="2" id="KW-1185">Reference proteome</keyword>
<evidence type="ECO:0000313" key="2">
    <source>
        <dbReference type="Proteomes" id="UP000031760"/>
    </source>
</evidence>
<organism evidence="1 2">
    <name type="scientific">Nonlabens marinus S1-08</name>
    <dbReference type="NCBI Taxonomy" id="1454201"/>
    <lineage>
        <taxon>Bacteria</taxon>
        <taxon>Pseudomonadati</taxon>
        <taxon>Bacteroidota</taxon>
        <taxon>Flavobacteriia</taxon>
        <taxon>Flavobacteriales</taxon>
        <taxon>Flavobacteriaceae</taxon>
        <taxon>Nonlabens</taxon>
    </lineage>
</organism>
<dbReference type="Proteomes" id="UP000031760">
    <property type="component" value="Chromosome"/>
</dbReference>
<dbReference type="KEGG" id="nmf:NMS_0429"/>
<dbReference type="EMBL" id="AP014548">
    <property type="protein sequence ID" value="BAO54438.1"/>
    <property type="molecule type" value="Genomic_DNA"/>
</dbReference>
<accession>W8VUA8</accession>
<evidence type="ECO:0000313" key="1">
    <source>
        <dbReference type="EMBL" id="BAO54438.1"/>
    </source>
</evidence>
<gene>
    <name evidence="1" type="ORF">NMS_0429</name>
</gene>
<name>W8VUA8_9FLAO</name>
<dbReference type="HOGENOM" id="CLU_2753867_0_0_10"/>
<dbReference type="STRING" id="1454201.NMS_0429"/>
<sequence>MTSTNCSWLFLEGRSKSYKNVIDRLLILNDDHLTLSRKRNGKKPVHNKWKNAGFKCRKRIINELLCSHIL</sequence>
<protein>
    <submittedName>
        <fullName evidence="1">Uncharacterized protein</fullName>
    </submittedName>
</protein>
<dbReference type="AlphaFoldDB" id="W8VUA8"/>
<reference evidence="1 2" key="1">
    <citation type="journal article" date="2014" name="Proc. Natl. Acad. Sci. U.S.A.">
        <title>Functional characterization of flavobacteria rhodopsins reveals a unique class of light-driven chloride pump in bacteria.</title>
        <authorList>
            <person name="Yoshizawa S."/>
            <person name="Kumagai Y."/>
            <person name="Kim H."/>
            <person name="Ogura Y."/>
            <person name="Hayashi T."/>
            <person name="Iwasaki W."/>
            <person name="DeLong E.F."/>
            <person name="Kogure K."/>
        </authorList>
    </citation>
    <scope>NUCLEOTIDE SEQUENCE [LARGE SCALE GENOMIC DNA]</scope>
    <source>
        <strain evidence="1 2">S1-08</strain>
    </source>
</reference>